<protein>
    <submittedName>
        <fullName evidence="1">Uncharacterized protein</fullName>
    </submittedName>
</protein>
<dbReference type="HOGENOM" id="CLU_2400039_0_0_1"/>
<accession>A0A0C9XTM5</accession>
<keyword evidence="2" id="KW-1185">Reference proteome</keyword>
<evidence type="ECO:0000313" key="2">
    <source>
        <dbReference type="Proteomes" id="UP000054477"/>
    </source>
</evidence>
<reference evidence="1 2" key="1">
    <citation type="submission" date="2014-04" db="EMBL/GenBank/DDBJ databases">
        <authorList>
            <consortium name="DOE Joint Genome Institute"/>
            <person name="Kuo A."/>
            <person name="Kohler A."/>
            <person name="Nagy L.G."/>
            <person name="Floudas D."/>
            <person name="Copeland A."/>
            <person name="Barry K.W."/>
            <person name="Cichocki N."/>
            <person name="Veneault-Fourrey C."/>
            <person name="LaButti K."/>
            <person name="Lindquist E.A."/>
            <person name="Lipzen A."/>
            <person name="Lundell T."/>
            <person name="Morin E."/>
            <person name="Murat C."/>
            <person name="Sun H."/>
            <person name="Tunlid A."/>
            <person name="Henrissat B."/>
            <person name="Grigoriev I.V."/>
            <person name="Hibbett D.S."/>
            <person name="Martin F."/>
            <person name="Nordberg H.P."/>
            <person name="Cantor M.N."/>
            <person name="Hua S.X."/>
        </authorList>
    </citation>
    <scope>NUCLEOTIDE SEQUENCE [LARGE SCALE GENOMIC DNA]</scope>
    <source>
        <strain evidence="1 2">LaAM-08-1</strain>
    </source>
</reference>
<name>A0A0C9XTM5_9AGAR</name>
<evidence type="ECO:0000313" key="1">
    <source>
        <dbReference type="EMBL" id="KIK01057.1"/>
    </source>
</evidence>
<organism evidence="1 2">
    <name type="scientific">Laccaria amethystina LaAM-08-1</name>
    <dbReference type="NCBI Taxonomy" id="1095629"/>
    <lineage>
        <taxon>Eukaryota</taxon>
        <taxon>Fungi</taxon>
        <taxon>Dikarya</taxon>
        <taxon>Basidiomycota</taxon>
        <taxon>Agaricomycotina</taxon>
        <taxon>Agaricomycetes</taxon>
        <taxon>Agaricomycetidae</taxon>
        <taxon>Agaricales</taxon>
        <taxon>Agaricineae</taxon>
        <taxon>Hydnangiaceae</taxon>
        <taxon>Laccaria</taxon>
    </lineage>
</organism>
<sequence>MLRTFISILMMKSGFCSKYVSPYESRCTRAVSTLELNGLGRSHVGWYRGKTWQLMPSAFRNRTGPDTNQTPLLDLKQCREQPWGSRLRGRVEA</sequence>
<reference evidence="2" key="2">
    <citation type="submission" date="2015-01" db="EMBL/GenBank/DDBJ databases">
        <title>Evolutionary Origins and Diversification of the Mycorrhizal Mutualists.</title>
        <authorList>
            <consortium name="DOE Joint Genome Institute"/>
            <consortium name="Mycorrhizal Genomics Consortium"/>
            <person name="Kohler A."/>
            <person name="Kuo A."/>
            <person name="Nagy L.G."/>
            <person name="Floudas D."/>
            <person name="Copeland A."/>
            <person name="Barry K.W."/>
            <person name="Cichocki N."/>
            <person name="Veneault-Fourrey C."/>
            <person name="LaButti K."/>
            <person name="Lindquist E.A."/>
            <person name="Lipzen A."/>
            <person name="Lundell T."/>
            <person name="Morin E."/>
            <person name="Murat C."/>
            <person name="Riley R."/>
            <person name="Ohm R."/>
            <person name="Sun H."/>
            <person name="Tunlid A."/>
            <person name="Henrissat B."/>
            <person name="Grigoriev I.V."/>
            <person name="Hibbett D.S."/>
            <person name="Martin F."/>
        </authorList>
    </citation>
    <scope>NUCLEOTIDE SEQUENCE [LARGE SCALE GENOMIC DNA]</scope>
    <source>
        <strain evidence="2">LaAM-08-1</strain>
    </source>
</reference>
<dbReference type="AlphaFoldDB" id="A0A0C9XTM5"/>
<dbReference type="Proteomes" id="UP000054477">
    <property type="component" value="Unassembled WGS sequence"/>
</dbReference>
<dbReference type="EMBL" id="KN838613">
    <property type="protein sequence ID" value="KIK01057.1"/>
    <property type="molecule type" value="Genomic_DNA"/>
</dbReference>
<proteinExistence type="predicted"/>
<gene>
    <name evidence="1" type="ORF">K443DRAFT_663133</name>
</gene>